<accession>A0ABC9B590</accession>
<sequence>MPPRQSGRKGKGAAAAPPQDDRDHIGALPDDALRHVLSFLPAQEAVRTWVLARRWRHLWKASTGLRIACSNGAEAASVKELREFVYHLLLLRGDSPLDTCELEFGDMDEEDVPRVNLWLRHVVMRNVRVLELSSYIWVDGCQAWFQLDDVPLVSQHLTTLKFCGVRFRSSLLDFSSCPALENLEFDYCVFSEAKKISSESLKHMSITDSTFDRGSRIRICTPNLVSPDLCDFWHRTPLLESMPLLVKAFVRLNWACGDECPRAYCNDSNCESCDISDNIGDRIGTNNCCVLLQGLSKAKVLALTSGPRKFILKRDLKWCPTFSKLKTLLLNGYWCTPDDFRPLVCILEHAPVLEKLILQLSSEMPEHEVEIKGSVSPMEGSAAILKHLRIVEIKCEGVNEKILNVLIFLSAFNIRKPTCYTLLHF</sequence>
<dbReference type="PROSITE" id="PS50181">
    <property type="entry name" value="FBOX"/>
    <property type="match status" value="1"/>
</dbReference>
<dbReference type="SUPFAM" id="SSF81383">
    <property type="entry name" value="F-box domain"/>
    <property type="match status" value="1"/>
</dbReference>
<reference evidence="3 4" key="2">
    <citation type="submission" date="2024-10" db="EMBL/GenBank/DDBJ databases">
        <authorList>
            <person name="Ryan C."/>
        </authorList>
    </citation>
    <scope>NUCLEOTIDE SEQUENCE [LARGE SCALE GENOMIC DNA]</scope>
</reference>
<dbReference type="InterPro" id="IPR032675">
    <property type="entry name" value="LRR_dom_sf"/>
</dbReference>
<proteinExistence type="predicted"/>
<dbReference type="PANTHER" id="PTHR34223">
    <property type="entry name" value="OS11G0201299 PROTEIN"/>
    <property type="match status" value="1"/>
</dbReference>
<protein>
    <recommendedName>
        <fullName evidence="2">F-box domain-containing protein</fullName>
    </recommendedName>
</protein>
<feature type="region of interest" description="Disordered" evidence="1">
    <location>
        <begin position="1"/>
        <end position="25"/>
    </location>
</feature>
<evidence type="ECO:0000313" key="3">
    <source>
        <dbReference type="EMBL" id="CAL4993958.1"/>
    </source>
</evidence>
<dbReference type="Gene3D" id="1.20.1280.50">
    <property type="match status" value="1"/>
</dbReference>
<dbReference type="InterPro" id="IPR036047">
    <property type="entry name" value="F-box-like_dom_sf"/>
</dbReference>
<dbReference type="InterPro" id="IPR001810">
    <property type="entry name" value="F-box_dom"/>
</dbReference>
<evidence type="ECO:0000256" key="1">
    <source>
        <dbReference type="SAM" id="MobiDB-lite"/>
    </source>
</evidence>
<keyword evidence="4" id="KW-1185">Reference proteome</keyword>
<gene>
    <name evidence="3" type="ORF">URODEC1_LOCUS61728</name>
</gene>
<dbReference type="Proteomes" id="UP001497457">
    <property type="component" value="Chromosome 24b"/>
</dbReference>
<reference evidence="4" key="1">
    <citation type="submission" date="2024-06" db="EMBL/GenBank/DDBJ databases">
        <authorList>
            <person name="Ryan C."/>
        </authorList>
    </citation>
    <scope>NUCLEOTIDE SEQUENCE [LARGE SCALE GENOMIC DNA]</scope>
</reference>
<dbReference type="SUPFAM" id="SSF52047">
    <property type="entry name" value="RNI-like"/>
    <property type="match status" value="1"/>
</dbReference>
<evidence type="ECO:0000259" key="2">
    <source>
        <dbReference type="PROSITE" id="PS50181"/>
    </source>
</evidence>
<dbReference type="PANTHER" id="PTHR34223:SF80">
    <property type="entry name" value="OS11G0205900 PROTEIN"/>
    <property type="match status" value="1"/>
</dbReference>
<dbReference type="Gene3D" id="3.80.10.10">
    <property type="entry name" value="Ribonuclease Inhibitor"/>
    <property type="match status" value="1"/>
</dbReference>
<dbReference type="EMBL" id="OZ075134">
    <property type="protein sequence ID" value="CAL4993958.1"/>
    <property type="molecule type" value="Genomic_DNA"/>
</dbReference>
<dbReference type="CDD" id="cd22160">
    <property type="entry name" value="F-box_AtFBL13-like"/>
    <property type="match status" value="1"/>
</dbReference>
<dbReference type="AlphaFoldDB" id="A0ABC9B590"/>
<dbReference type="InterPro" id="IPR053781">
    <property type="entry name" value="F-box_AtFBL13-like"/>
</dbReference>
<feature type="compositionally biased region" description="Basic residues" evidence="1">
    <location>
        <begin position="1"/>
        <end position="11"/>
    </location>
</feature>
<feature type="domain" description="F-box" evidence="2">
    <location>
        <begin position="22"/>
        <end position="58"/>
    </location>
</feature>
<dbReference type="Pfam" id="PF00646">
    <property type="entry name" value="F-box"/>
    <property type="match status" value="1"/>
</dbReference>
<evidence type="ECO:0000313" key="4">
    <source>
        <dbReference type="Proteomes" id="UP001497457"/>
    </source>
</evidence>
<organism evidence="3 4">
    <name type="scientific">Urochloa decumbens</name>
    <dbReference type="NCBI Taxonomy" id="240449"/>
    <lineage>
        <taxon>Eukaryota</taxon>
        <taxon>Viridiplantae</taxon>
        <taxon>Streptophyta</taxon>
        <taxon>Embryophyta</taxon>
        <taxon>Tracheophyta</taxon>
        <taxon>Spermatophyta</taxon>
        <taxon>Magnoliopsida</taxon>
        <taxon>Liliopsida</taxon>
        <taxon>Poales</taxon>
        <taxon>Poaceae</taxon>
        <taxon>PACMAD clade</taxon>
        <taxon>Panicoideae</taxon>
        <taxon>Panicodae</taxon>
        <taxon>Paniceae</taxon>
        <taxon>Melinidinae</taxon>
        <taxon>Urochloa</taxon>
    </lineage>
</organism>
<dbReference type="InterPro" id="IPR053197">
    <property type="entry name" value="F-box_SCFL_complex_component"/>
</dbReference>
<name>A0ABC9B590_9POAL</name>